<protein>
    <submittedName>
        <fullName evidence="2">Predicted chitinase</fullName>
    </submittedName>
</protein>
<dbReference type="EMBL" id="FZLN01000003">
    <property type="protein sequence ID" value="SNQ29693.1"/>
    <property type="molecule type" value="Genomic_DNA"/>
</dbReference>
<evidence type="ECO:0000313" key="3">
    <source>
        <dbReference type="Proteomes" id="UP000243463"/>
    </source>
</evidence>
<accession>A0A217EGR4</accession>
<dbReference type="CDD" id="cd00118">
    <property type="entry name" value="LysM"/>
    <property type="match status" value="1"/>
</dbReference>
<feature type="domain" description="LysM" evidence="1">
    <location>
        <begin position="111"/>
        <end position="155"/>
    </location>
</feature>
<dbReference type="AlphaFoldDB" id="A0A217EGR4"/>
<dbReference type="InterPro" id="IPR036779">
    <property type="entry name" value="LysM_dom_sf"/>
</dbReference>
<dbReference type="Gene3D" id="3.10.350.10">
    <property type="entry name" value="LysM domain"/>
    <property type="match status" value="1"/>
</dbReference>
<dbReference type="InterPro" id="IPR023346">
    <property type="entry name" value="Lysozyme-like_dom_sf"/>
</dbReference>
<proteinExistence type="predicted"/>
<dbReference type="Pfam" id="PF01476">
    <property type="entry name" value="LysM"/>
    <property type="match status" value="1"/>
</dbReference>
<dbReference type="OrthoDB" id="961266at2"/>
<evidence type="ECO:0000259" key="1">
    <source>
        <dbReference type="PROSITE" id="PS51782"/>
    </source>
</evidence>
<dbReference type="Gene3D" id="1.10.530.10">
    <property type="match status" value="1"/>
</dbReference>
<dbReference type="PROSITE" id="PS51782">
    <property type="entry name" value="LYSM"/>
    <property type="match status" value="1"/>
</dbReference>
<organism evidence="2 3">
    <name type="scientific">Acinetobacter apis</name>
    <dbReference type="NCBI Taxonomy" id="1229165"/>
    <lineage>
        <taxon>Bacteria</taxon>
        <taxon>Pseudomonadati</taxon>
        <taxon>Pseudomonadota</taxon>
        <taxon>Gammaproteobacteria</taxon>
        <taxon>Moraxellales</taxon>
        <taxon>Moraxellaceae</taxon>
        <taxon>Acinetobacter</taxon>
    </lineage>
</organism>
<evidence type="ECO:0000313" key="2">
    <source>
        <dbReference type="EMBL" id="SNQ29693.1"/>
    </source>
</evidence>
<gene>
    <name evidence="2" type="ORF">SAMN05444584_1657</name>
</gene>
<dbReference type="RefSeq" id="WP_088823745.1">
    <property type="nucleotide sequence ID" value="NZ_FZLN01000003.1"/>
</dbReference>
<name>A0A217EGR4_9GAMM</name>
<reference evidence="3" key="1">
    <citation type="submission" date="2017-06" db="EMBL/GenBank/DDBJ databases">
        <authorList>
            <person name="Varghese N."/>
            <person name="Submissions S."/>
        </authorList>
    </citation>
    <scope>NUCLEOTIDE SEQUENCE [LARGE SCALE GENOMIC DNA]</scope>
    <source>
        <strain evidence="3">ANC 5114</strain>
    </source>
</reference>
<dbReference type="SMART" id="SM00257">
    <property type="entry name" value="LysM"/>
    <property type="match status" value="1"/>
</dbReference>
<dbReference type="SUPFAM" id="SSF53955">
    <property type="entry name" value="Lysozyme-like"/>
    <property type="match status" value="1"/>
</dbReference>
<sequence length="779" mass="88937">MNKEKSVICMKVLDLFGHPIHGAVYEVKDQKTGKVVATGGTTTKGDIVPISRDKGTILDIYIRNMFTMQFKKLGSITLDKDRMVAIIRSPKVMIDALTMLYEGVTQTYKRKTHKVKTGDTLGKIAKENHVTVRALAQLNHLKDENKLSVGQVIKLPVEIPAKGNNHYEEKPKTGEKLKLENKPQAFTKADKSLLKMPPPQPISTTEAKKKAEEWQNQKIKQENQVNRIPIETMPNRSEATGTPKTDVAPPCQIQPQCIVSGNGELIREINIRLAGFGGALPTDQFTDLTASCIKQFQRDYMGVAETGKICGSLLVALDKFSMDFNEDIFMLPKHKVKCPCKKCEGYGSNKKGQYSVTVKNMTKIVNGVEFPGIHRSLIWAYKAINFYFKKLENPEGYYVHHIESGYRCIENNIKHHRTSSNHMGCAIDFHVYNKAGQKIVGIELEEVIRKKWLMKNQKAWFGWMKNKFGLERNIDGSDSWIHMDVREYDSEYKLNKLFAKNLEELNGQNLVELAKEKGLNNLIQCSGFGFQKITQKHKSDNAILINATQLIKLFPDANQSDINIVVNEVNDKIKEFKLDTHIRQRHFFAQIKGEVGSDLKGKVENWTYSPTALKGFSKYYRTHPDEAEKDGYLEHPTWRKTKKGPRFSRQANVEAISAKHFQKKNGNRKEFPTDGYKLRGRGLIQLTGYDNYSSFQKAYTNYWKDIPPDFVEYPDEINKVQYAIRSAMWFWSVGRRVFEKADANHGYSDVVAVTLRVNGGNTGLLHRQNAYKEAEEIFK</sequence>
<keyword evidence="3" id="KW-1185">Reference proteome</keyword>
<dbReference type="SUPFAM" id="SSF54106">
    <property type="entry name" value="LysM domain"/>
    <property type="match status" value="1"/>
</dbReference>
<dbReference type="InterPro" id="IPR018392">
    <property type="entry name" value="LysM"/>
</dbReference>
<dbReference type="Proteomes" id="UP000243463">
    <property type="component" value="Unassembled WGS sequence"/>
</dbReference>